<proteinExistence type="predicted"/>
<dbReference type="AlphaFoldDB" id="A0A0A9C4U3"/>
<protein>
    <submittedName>
        <fullName evidence="2">Uncharacterized protein</fullName>
    </submittedName>
</protein>
<feature type="chain" id="PRO_5005168911" evidence="1">
    <location>
        <begin position="17"/>
        <end position="40"/>
    </location>
</feature>
<keyword evidence="1" id="KW-0732">Signal</keyword>
<evidence type="ECO:0000256" key="1">
    <source>
        <dbReference type="SAM" id="SignalP"/>
    </source>
</evidence>
<dbReference type="EMBL" id="GBRH01228422">
    <property type="protein sequence ID" value="JAD69473.1"/>
    <property type="molecule type" value="Transcribed_RNA"/>
</dbReference>
<name>A0A0A9C4U3_ARUDO</name>
<sequence>MTLWLAPRHFLSLVHIICKFLFISEKGNTSVILTYLALRV</sequence>
<reference evidence="2" key="1">
    <citation type="submission" date="2014-09" db="EMBL/GenBank/DDBJ databases">
        <authorList>
            <person name="Magalhaes I.L.F."/>
            <person name="Oliveira U."/>
            <person name="Santos F.R."/>
            <person name="Vidigal T.H.D.A."/>
            <person name="Brescovit A.D."/>
            <person name="Santos A.J."/>
        </authorList>
    </citation>
    <scope>NUCLEOTIDE SEQUENCE</scope>
    <source>
        <tissue evidence="2">Shoot tissue taken approximately 20 cm above the soil surface</tissue>
    </source>
</reference>
<organism evidence="2">
    <name type="scientific">Arundo donax</name>
    <name type="common">Giant reed</name>
    <name type="synonym">Donax arundinaceus</name>
    <dbReference type="NCBI Taxonomy" id="35708"/>
    <lineage>
        <taxon>Eukaryota</taxon>
        <taxon>Viridiplantae</taxon>
        <taxon>Streptophyta</taxon>
        <taxon>Embryophyta</taxon>
        <taxon>Tracheophyta</taxon>
        <taxon>Spermatophyta</taxon>
        <taxon>Magnoliopsida</taxon>
        <taxon>Liliopsida</taxon>
        <taxon>Poales</taxon>
        <taxon>Poaceae</taxon>
        <taxon>PACMAD clade</taxon>
        <taxon>Arundinoideae</taxon>
        <taxon>Arundineae</taxon>
        <taxon>Arundo</taxon>
    </lineage>
</organism>
<feature type="signal peptide" evidence="1">
    <location>
        <begin position="1"/>
        <end position="16"/>
    </location>
</feature>
<evidence type="ECO:0000313" key="2">
    <source>
        <dbReference type="EMBL" id="JAD69473.1"/>
    </source>
</evidence>
<reference evidence="2" key="2">
    <citation type="journal article" date="2015" name="Data Brief">
        <title>Shoot transcriptome of the giant reed, Arundo donax.</title>
        <authorList>
            <person name="Barrero R.A."/>
            <person name="Guerrero F.D."/>
            <person name="Moolhuijzen P."/>
            <person name="Goolsby J.A."/>
            <person name="Tidwell J."/>
            <person name="Bellgard S.E."/>
            <person name="Bellgard M.I."/>
        </authorList>
    </citation>
    <scope>NUCLEOTIDE SEQUENCE</scope>
    <source>
        <tissue evidence="2">Shoot tissue taken approximately 20 cm above the soil surface</tissue>
    </source>
</reference>
<accession>A0A0A9C4U3</accession>